<feature type="domain" description="Lipid/polyisoprenoid-binding YceI-like" evidence="2">
    <location>
        <begin position="16"/>
        <end position="173"/>
    </location>
</feature>
<evidence type="ECO:0000259" key="2">
    <source>
        <dbReference type="SMART" id="SM00867"/>
    </source>
</evidence>
<dbReference type="EMBL" id="CP010519">
    <property type="protein sequence ID" value="AJE87618.1"/>
    <property type="molecule type" value="Genomic_DNA"/>
</dbReference>
<reference evidence="3 4" key="1">
    <citation type="submission" date="2015-01" db="EMBL/GenBank/DDBJ databases">
        <title>Enhanced salinomycin production by adjusting the supply of polyketide extender units in Streptomyce albus DSM 41398.</title>
        <authorList>
            <person name="Lu C."/>
        </authorList>
    </citation>
    <scope>NUCLEOTIDE SEQUENCE [LARGE SCALE GENOMIC DNA]</scope>
    <source>
        <strain evidence="4">ATCC 21838 / DSM 41398 / FERM P-419 / JCM 4703 / NBRC 107858</strain>
    </source>
</reference>
<name>A0A0B5EXT5_STRA4</name>
<dbReference type="AlphaFoldDB" id="A0A0B5EXT5"/>
<proteinExistence type="inferred from homology"/>
<evidence type="ECO:0000313" key="4">
    <source>
        <dbReference type="Proteomes" id="UP000031523"/>
    </source>
</evidence>
<dbReference type="Gene3D" id="2.40.128.110">
    <property type="entry name" value="Lipid/polyisoprenoid-binding, YceI-like"/>
    <property type="match status" value="1"/>
</dbReference>
<sequence length="174" mass="18269">MVTAGPEGQSDIEPGTYEIEPGASTVRFATRAMFGLVPVRGSFALREGRVTVSEPVEESSVEVVIDAGGFDSGNRKRDEHVKSADYLDAAAHPGIAYRGTGVSRTAEGATLQGELTVKGVTRPVAVTVGAVAVEGRRLTARGTATVDRYAFDITTAKGMTGRRLTLTLDIVASR</sequence>
<gene>
    <name evidence="3" type="ORF">SLNWT_7242</name>
</gene>
<dbReference type="PANTHER" id="PTHR34406:SF1">
    <property type="entry name" value="PROTEIN YCEI"/>
    <property type="match status" value="1"/>
</dbReference>
<dbReference type="SMART" id="SM00867">
    <property type="entry name" value="YceI"/>
    <property type="match status" value="1"/>
</dbReference>
<evidence type="ECO:0000313" key="3">
    <source>
        <dbReference type="EMBL" id="AJE87618.1"/>
    </source>
</evidence>
<protein>
    <submittedName>
        <fullName evidence="3">YceI family protein</fullName>
    </submittedName>
</protein>
<dbReference type="Pfam" id="PF04264">
    <property type="entry name" value="YceI"/>
    <property type="match status" value="1"/>
</dbReference>
<keyword evidence="4" id="KW-1185">Reference proteome</keyword>
<organism evidence="3 4">
    <name type="scientific">Streptomyces albus (strain ATCC 21838 / DSM 41398 / FERM P-419 / JCM 4703 / NBRC 107858)</name>
    <dbReference type="NCBI Taxonomy" id="1081613"/>
    <lineage>
        <taxon>Bacteria</taxon>
        <taxon>Bacillati</taxon>
        <taxon>Actinomycetota</taxon>
        <taxon>Actinomycetes</taxon>
        <taxon>Kitasatosporales</taxon>
        <taxon>Streptomycetaceae</taxon>
        <taxon>Streptomyces</taxon>
    </lineage>
</organism>
<dbReference type="InterPro" id="IPR007372">
    <property type="entry name" value="Lipid/polyisoprenoid-bd_YceI"/>
</dbReference>
<dbReference type="KEGG" id="sals:SLNWT_7242"/>
<dbReference type="SUPFAM" id="SSF101874">
    <property type="entry name" value="YceI-like"/>
    <property type="match status" value="1"/>
</dbReference>
<dbReference type="PANTHER" id="PTHR34406">
    <property type="entry name" value="PROTEIN YCEI"/>
    <property type="match status" value="1"/>
</dbReference>
<dbReference type="Proteomes" id="UP000031523">
    <property type="component" value="Chromosome"/>
</dbReference>
<dbReference type="InterPro" id="IPR036761">
    <property type="entry name" value="TTHA0802/YceI-like_sf"/>
</dbReference>
<comment type="similarity">
    <text evidence="1">Belongs to the UPF0312 family.</text>
</comment>
<accession>A0A0B5EXT5</accession>
<evidence type="ECO:0000256" key="1">
    <source>
        <dbReference type="ARBA" id="ARBA00008812"/>
    </source>
</evidence>